<dbReference type="EMBL" id="QMIG01000021">
    <property type="protein sequence ID" value="RAW11273.1"/>
    <property type="molecule type" value="Genomic_DNA"/>
</dbReference>
<dbReference type="InterPro" id="IPR016181">
    <property type="entry name" value="Acyl_CoA_acyltransferase"/>
</dbReference>
<keyword evidence="5" id="KW-1185">Reference proteome</keyword>
<evidence type="ECO:0000256" key="1">
    <source>
        <dbReference type="ARBA" id="ARBA00022679"/>
    </source>
</evidence>
<name>A0A329QFN6_9ACTN</name>
<dbReference type="PANTHER" id="PTHR43877:SF2">
    <property type="entry name" value="AMINOALKYLPHOSPHONATE N-ACETYLTRANSFERASE-RELATED"/>
    <property type="match status" value="1"/>
</dbReference>
<dbReference type="Pfam" id="PF00583">
    <property type="entry name" value="Acetyltransf_1"/>
    <property type="match status" value="1"/>
</dbReference>
<dbReference type="SUPFAM" id="SSF55729">
    <property type="entry name" value="Acyl-CoA N-acyltransferases (Nat)"/>
    <property type="match status" value="1"/>
</dbReference>
<reference evidence="4 5" key="1">
    <citation type="submission" date="2018-06" db="EMBL/GenBank/DDBJ databases">
        <title>Phytoactinopolyspora halophila sp. nov., a novel halophilic actinomycete isolated from a saline soil in China.</title>
        <authorList>
            <person name="Tang S.-K."/>
        </authorList>
    </citation>
    <scope>NUCLEOTIDE SEQUENCE [LARGE SCALE GENOMIC DNA]</scope>
    <source>
        <strain evidence="4 5">YIM 96934</strain>
    </source>
</reference>
<dbReference type="GO" id="GO:0016747">
    <property type="term" value="F:acyltransferase activity, transferring groups other than amino-acyl groups"/>
    <property type="evidence" value="ECO:0007669"/>
    <property type="project" value="InterPro"/>
</dbReference>
<dbReference type="AlphaFoldDB" id="A0A329QFN6"/>
<evidence type="ECO:0000313" key="4">
    <source>
        <dbReference type="EMBL" id="RAW11273.1"/>
    </source>
</evidence>
<evidence type="ECO:0000256" key="2">
    <source>
        <dbReference type="ARBA" id="ARBA00023315"/>
    </source>
</evidence>
<dbReference type="Gene3D" id="3.40.630.30">
    <property type="match status" value="1"/>
</dbReference>
<dbReference type="OrthoDB" id="9803233at2"/>
<evidence type="ECO:0000313" key="5">
    <source>
        <dbReference type="Proteomes" id="UP000250462"/>
    </source>
</evidence>
<evidence type="ECO:0000259" key="3">
    <source>
        <dbReference type="PROSITE" id="PS51186"/>
    </source>
</evidence>
<accession>A0A329QFN6</accession>
<dbReference type="InterPro" id="IPR000182">
    <property type="entry name" value="GNAT_dom"/>
</dbReference>
<gene>
    <name evidence="4" type="ORF">DPM12_17190</name>
</gene>
<sequence length="159" mass="17705">MRIRALRYSDPVVRALEDELQQEYVARYGGDDDAPISPEEFEPPHGEFLVGFLGNEPVASGGFRRYDTGIAEIKRMYVSHEHRGGGHARRLLAELEARAVSAGYRRLVLETGTKQPEAIALYTSSGYSDTEPFGYHAHSHSSRYFGKDLDLASRTAAQS</sequence>
<dbReference type="PANTHER" id="PTHR43877">
    <property type="entry name" value="AMINOALKYLPHOSPHONATE N-ACETYLTRANSFERASE-RELATED-RELATED"/>
    <property type="match status" value="1"/>
</dbReference>
<dbReference type="CDD" id="cd04301">
    <property type="entry name" value="NAT_SF"/>
    <property type="match status" value="1"/>
</dbReference>
<protein>
    <submittedName>
        <fullName evidence="4">GNAT family N-acetyltransferase</fullName>
    </submittedName>
</protein>
<comment type="caution">
    <text evidence="4">The sequence shown here is derived from an EMBL/GenBank/DDBJ whole genome shotgun (WGS) entry which is preliminary data.</text>
</comment>
<dbReference type="Proteomes" id="UP000250462">
    <property type="component" value="Unassembled WGS sequence"/>
</dbReference>
<feature type="domain" description="N-acetyltransferase" evidence="3">
    <location>
        <begin position="1"/>
        <end position="150"/>
    </location>
</feature>
<dbReference type="PROSITE" id="PS51186">
    <property type="entry name" value="GNAT"/>
    <property type="match status" value="1"/>
</dbReference>
<keyword evidence="1 4" id="KW-0808">Transferase</keyword>
<dbReference type="InterPro" id="IPR050832">
    <property type="entry name" value="Bact_Acetyltransf"/>
</dbReference>
<proteinExistence type="predicted"/>
<organism evidence="4 5">
    <name type="scientific">Phytoactinopolyspora halophila</name>
    <dbReference type="NCBI Taxonomy" id="1981511"/>
    <lineage>
        <taxon>Bacteria</taxon>
        <taxon>Bacillati</taxon>
        <taxon>Actinomycetota</taxon>
        <taxon>Actinomycetes</taxon>
        <taxon>Jiangellales</taxon>
        <taxon>Jiangellaceae</taxon>
        <taxon>Phytoactinopolyspora</taxon>
    </lineage>
</organism>
<keyword evidence="2" id="KW-0012">Acyltransferase</keyword>